<dbReference type="AlphaFoldDB" id="A0A6G0X0K9"/>
<dbReference type="OrthoDB" id="6627962at2759"/>
<proteinExistence type="predicted"/>
<accession>A0A6G0X0K9</accession>
<organism evidence="1 2">
    <name type="scientific">Aphis craccivora</name>
    <name type="common">Cowpea aphid</name>
    <dbReference type="NCBI Taxonomy" id="307492"/>
    <lineage>
        <taxon>Eukaryota</taxon>
        <taxon>Metazoa</taxon>
        <taxon>Ecdysozoa</taxon>
        <taxon>Arthropoda</taxon>
        <taxon>Hexapoda</taxon>
        <taxon>Insecta</taxon>
        <taxon>Pterygota</taxon>
        <taxon>Neoptera</taxon>
        <taxon>Paraneoptera</taxon>
        <taxon>Hemiptera</taxon>
        <taxon>Sternorrhyncha</taxon>
        <taxon>Aphidomorpha</taxon>
        <taxon>Aphidoidea</taxon>
        <taxon>Aphididae</taxon>
        <taxon>Aphidini</taxon>
        <taxon>Aphis</taxon>
        <taxon>Aphis</taxon>
    </lineage>
</organism>
<name>A0A6G0X0K9_APHCR</name>
<protein>
    <submittedName>
        <fullName evidence="1">Pleckstriny domain-containing family F member 1</fullName>
    </submittedName>
</protein>
<gene>
    <name evidence="1" type="ORF">FWK35_00025800</name>
</gene>
<evidence type="ECO:0000313" key="1">
    <source>
        <dbReference type="EMBL" id="KAF0733297.1"/>
    </source>
</evidence>
<keyword evidence="2" id="KW-1185">Reference proteome</keyword>
<evidence type="ECO:0000313" key="2">
    <source>
        <dbReference type="Proteomes" id="UP000478052"/>
    </source>
</evidence>
<reference evidence="1 2" key="1">
    <citation type="submission" date="2019-08" db="EMBL/GenBank/DDBJ databases">
        <title>Whole genome of Aphis craccivora.</title>
        <authorList>
            <person name="Voronova N.V."/>
            <person name="Shulinski R.S."/>
            <person name="Bandarenka Y.V."/>
            <person name="Zhorov D.G."/>
            <person name="Warner D."/>
        </authorList>
    </citation>
    <scope>NUCLEOTIDE SEQUENCE [LARGE SCALE GENOMIC DNA]</scope>
    <source>
        <strain evidence="1">180601</strain>
        <tissue evidence="1">Whole Body</tissue>
    </source>
</reference>
<dbReference type="EMBL" id="VUJU01008259">
    <property type="protein sequence ID" value="KAF0733297.1"/>
    <property type="molecule type" value="Genomic_DNA"/>
</dbReference>
<comment type="caution">
    <text evidence="1">The sequence shown here is derived from an EMBL/GenBank/DDBJ whole genome shotgun (WGS) entry which is preliminary data.</text>
</comment>
<dbReference type="Proteomes" id="UP000478052">
    <property type="component" value="Unassembled WGS sequence"/>
</dbReference>
<sequence>MRAGVARTKSNMVKWRLKNEDGKCDCGERQTDEHLLICTKNPIICTKDDLIQANQNAIDLVTHWLQYNI</sequence>